<dbReference type="InterPro" id="IPR003593">
    <property type="entry name" value="AAA+_ATPase"/>
</dbReference>
<keyword evidence="7 9" id="KW-1133">Transmembrane helix</keyword>
<feature type="transmembrane region" description="Helical" evidence="9">
    <location>
        <begin position="237"/>
        <end position="259"/>
    </location>
</feature>
<keyword evidence="6 12" id="KW-0067">ATP-binding</keyword>
<keyword evidence="13" id="KW-1185">Reference proteome</keyword>
<evidence type="ECO:0000256" key="4">
    <source>
        <dbReference type="ARBA" id="ARBA00022692"/>
    </source>
</evidence>
<dbReference type="FunFam" id="1.20.1560.10:FF:000040">
    <property type="entry name" value="Multidrug ABC transporter ATP-binding protein"/>
    <property type="match status" value="1"/>
</dbReference>
<dbReference type="SMART" id="SM00382">
    <property type="entry name" value="AAA"/>
    <property type="match status" value="1"/>
</dbReference>
<keyword evidence="4 9" id="KW-0812">Transmembrane</keyword>
<dbReference type="InterPro" id="IPR011527">
    <property type="entry name" value="ABC1_TM_dom"/>
</dbReference>
<evidence type="ECO:0000256" key="2">
    <source>
        <dbReference type="ARBA" id="ARBA00022448"/>
    </source>
</evidence>
<dbReference type="GO" id="GO:0005886">
    <property type="term" value="C:plasma membrane"/>
    <property type="evidence" value="ECO:0007669"/>
    <property type="project" value="UniProtKB-SubCell"/>
</dbReference>
<dbReference type="GO" id="GO:0015421">
    <property type="term" value="F:ABC-type oligopeptide transporter activity"/>
    <property type="evidence" value="ECO:0007669"/>
    <property type="project" value="TreeGrafter"/>
</dbReference>
<keyword evidence="8 9" id="KW-0472">Membrane</keyword>
<dbReference type="Gene3D" id="3.40.50.300">
    <property type="entry name" value="P-loop containing nucleotide triphosphate hydrolases"/>
    <property type="match status" value="1"/>
</dbReference>
<dbReference type="InterPro" id="IPR017871">
    <property type="entry name" value="ABC_transporter-like_CS"/>
</dbReference>
<dbReference type="Pfam" id="PF00664">
    <property type="entry name" value="ABC_membrane"/>
    <property type="match status" value="1"/>
</dbReference>
<dbReference type="Proteomes" id="UP000556436">
    <property type="component" value="Unassembled WGS sequence"/>
</dbReference>
<evidence type="ECO:0000313" key="13">
    <source>
        <dbReference type="Proteomes" id="UP000556436"/>
    </source>
</evidence>
<evidence type="ECO:0000256" key="1">
    <source>
        <dbReference type="ARBA" id="ARBA00004651"/>
    </source>
</evidence>
<feature type="domain" description="ABC transporter" evidence="10">
    <location>
        <begin position="334"/>
        <end position="569"/>
    </location>
</feature>
<dbReference type="GO" id="GO:0005524">
    <property type="term" value="F:ATP binding"/>
    <property type="evidence" value="ECO:0007669"/>
    <property type="project" value="UniProtKB-KW"/>
</dbReference>
<evidence type="ECO:0000256" key="5">
    <source>
        <dbReference type="ARBA" id="ARBA00022741"/>
    </source>
</evidence>
<dbReference type="CDD" id="cd18548">
    <property type="entry name" value="ABC_6TM_Tm287_like"/>
    <property type="match status" value="1"/>
</dbReference>
<dbReference type="PANTHER" id="PTHR43394:SF1">
    <property type="entry name" value="ATP-BINDING CASSETTE SUB-FAMILY B MEMBER 10, MITOCHONDRIAL"/>
    <property type="match status" value="1"/>
</dbReference>
<evidence type="ECO:0000256" key="9">
    <source>
        <dbReference type="SAM" id="Phobius"/>
    </source>
</evidence>
<dbReference type="AlphaFoldDB" id="A0A7W7L817"/>
<keyword evidence="3" id="KW-1003">Cell membrane</keyword>
<evidence type="ECO:0000256" key="7">
    <source>
        <dbReference type="ARBA" id="ARBA00022989"/>
    </source>
</evidence>
<comment type="caution">
    <text evidence="12">The sequence shown here is derived from an EMBL/GenBank/DDBJ whole genome shotgun (WGS) entry which is preliminary data.</text>
</comment>
<dbReference type="EMBL" id="JACHJG010000002">
    <property type="protein sequence ID" value="MBB4885339.1"/>
    <property type="molecule type" value="Genomic_DNA"/>
</dbReference>
<organism evidence="12 13">
    <name type="scientific">Streptomyces netropsis</name>
    <name type="common">Streptoverticillium netropsis</name>
    <dbReference type="NCBI Taxonomy" id="55404"/>
    <lineage>
        <taxon>Bacteria</taxon>
        <taxon>Bacillati</taxon>
        <taxon>Actinomycetota</taxon>
        <taxon>Actinomycetes</taxon>
        <taxon>Kitasatosporales</taxon>
        <taxon>Streptomycetaceae</taxon>
        <taxon>Streptomyces</taxon>
    </lineage>
</organism>
<dbReference type="InterPro" id="IPR027417">
    <property type="entry name" value="P-loop_NTPase"/>
</dbReference>
<feature type="domain" description="ABC transmembrane type-1" evidence="11">
    <location>
        <begin position="19"/>
        <end position="300"/>
    </location>
</feature>
<protein>
    <submittedName>
        <fullName evidence="12">ATP-binding cassette subfamily B protein</fullName>
    </submittedName>
</protein>
<comment type="subcellular location">
    <subcellularLocation>
        <location evidence="1">Cell membrane</location>
        <topology evidence="1">Multi-pass membrane protein</topology>
    </subcellularLocation>
</comment>
<dbReference type="InterPro" id="IPR036640">
    <property type="entry name" value="ABC1_TM_sf"/>
</dbReference>
<proteinExistence type="predicted"/>
<reference evidence="12 13" key="1">
    <citation type="submission" date="2020-08" db="EMBL/GenBank/DDBJ databases">
        <title>Genomic Encyclopedia of Type Strains, Phase III (KMG-III): the genomes of soil and plant-associated and newly described type strains.</title>
        <authorList>
            <person name="Whitman W."/>
        </authorList>
    </citation>
    <scope>NUCLEOTIDE SEQUENCE [LARGE SCALE GENOMIC DNA]</scope>
    <source>
        <strain evidence="12 13">CECT 3265</strain>
    </source>
</reference>
<dbReference type="InterPro" id="IPR003439">
    <property type="entry name" value="ABC_transporter-like_ATP-bd"/>
</dbReference>
<evidence type="ECO:0000256" key="8">
    <source>
        <dbReference type="ARBA" id="ARBA00023136"/>
    </source>
</evidence>
<feature type="transmembrane region" description="Helical" evidence="9">
    <location>
        <begin position="132"/>
        <end position="151"/>
    </location>
</feature>
<evidence type="ECO:0000259" key="10">
    <source>
        <dbReference type="PROSITE" id="PS50893"/>
    </source>
</evidence>
<dbReference type="GO" id="GO:0016887">
    <property type="term" value="F:ATP hydrolysis activity"/>
    <property type="evidence" value="ECO:0007669"/>
    <property type="project" value="InterPro"/>
</dbReference>
<name>A0A7W7L817_STRNE</name>
<feature type="transmembrane region" description="Helical" evidence="9">
    <location>
        <begin position="54"/>
        <end position="78"/>
    </location>
</feature>
<dbReference type="Gene3D" id="1.20.1560.10">
    <property type="entry name" value="ABC transporter type 1, transmembrane domain"/>
    <property type="match status" value="1"/>
</dbReference>
<accession>A0A7W7L817</accession>
<dbReference type="Pfam" id="PF00005">
    <property type="entry name" value="ABC_tran"/>
    <property type="match status" value="1"/>
</dbReference>
<keyword evidence="5" id="KW-0547">Nucleotide-binding</keyword>
<dbReference type="PROSITE" id="PS00211">
    <property type="entry name" value="ABC_TRANSPORTER_1"/>
    <property type="match status" value="1"/>
</dbReference>
<feature type="transmembrane region" description="Helical" evidence="9">
    <location>
        <begin position="279"/>
        <end position="298"/>
    </location>
</feature>
<feature type="transmembrane region" description="Helical" evidence="9">
    <location>
        <begin position="20"/>
        <end position="42"/>
    </location>
</feature>
<dbReference type="FunFam" id="3.40.50.300:FF:000854">
    <property type="entry name" value="Multidrug ABC transporter ATP-binding protein"/>
    <property type="match status" value="1"/>
</dbReference>
<keyword evidence="2" id="KW-0813">Transport</keyword>
<evidence type="ECO:0000259" key="11">
    <source>
        <dbReference type="PROSITE" id="PS50929"/>
    </source>
</evidence>
<dbReference type="PANTHER" id="PTHR43394">
    <property type="entry name" value="ATP-DEPENDENT PERMEASE MDL1, MITOCHONDRIAL"/>
    <property type="match status" value="1"/>
</dbReference>
<dbReference type="PROSITE" id="PS50929">
    <property type="entry name" value="ABC_TM1F"/>
    <property type="match status" value="1"/>
</dbReference>
<gene>
    <name evidence="12" type="ORF">FHS38_001367</name>
</gene>
<dbReference type="SUPFAM" id="SSF90123">
    <property type="entry name" value="ABC transporter transmembrane region"/>
    <property type="match status" value="1"/>
</dbReference>
<feature type="transmembrane region" description="Helical" evidence="9">
    <location>
        <begin position="157"/>
        <end position="177"/>
    </location>
</feature>
<evidence type="ECO:0000313" key="12">
    <source>
        <dbReference type="EMBL" id="MBB4885339.1"/>
    </source>
</evidence>
<sequence>MLIRLLRARLRPYGRSVTLLVLLQLVQVLATLLLPMFGAAVIDNGVVKADTDYIWRIGGVMLVVAVAQIACAIGAVNLGSRTSMALGRDLRSAVFRRVLDFSAREVGRFGTPSLITRTVNDVQQVQALAQSAFGIAVSAPIMCVGSVLLALRQDVPLSMFLVAIVVVIAGVFTLVLTRMSPWYALMQQRVDQVNRMLREQITGVRVVRAFVRDTHERERFTRTNAEMTALSLRVARLIAMMLPLVMMVMNTFMVGLIWFGARRIEAGSMQLGSLSAFLSYLGLILMSVVMVTFVFLAAPRARVSAERIQEVLDTEPSVIAPATPVHSGSDVGRLELRAVEFRYPGAEEPVLRDIDLTAGPGETVAILGSTGSGKTTLLNVLLRLFDRTGGSVLVGGVDVRAYDADALSRTIGFVPQKPYLFSGTVASNLRFGSPGATDEELWRALEIVQAREFVERMPGGLDARIAQGGTNLSGGQRQRLSIARTLVRRPDVYLFDDCFSALDYATDAALRAALTPEISGATVVVVAQRVSTVRHADRIVVLDAGRVVGTGTHEELMRHSTTYREIALSQLTSEEAAGAATQP</sequence>
<evidence type="ECO:0000256" key="6">
    <source>
        <dbReference type="ARBA" id="ARBA00022840"/>
    </source>
</evidence>
<evidence type="ECO:0000256" key="3">
    <source>
        <dbReference type="ARBA" id="ARBA00022475"/>
    </source>
</evidence>
<dbReference type="InterPro" id="IPR039421">
    <property type="entry name" value="Type_1_exporter"/>
</dbReference>
<dbReference type="RefSeq" id="WP_184731762.1">
    <property type="nucleotide sequence ID" value="NZ_BMRW01000006.1"/>
</dbReference>
<dbReference type="SUPFAM" id="SSF52540">
    <property type="entry name" value="P-loop containing nucleoside triphosphate hydrolases"/>
    <property type="match status" value="1"/>
</dbReference>
<dbReference type="PROSITE" id="PS50893">
    <property type="entry name" value="ABC_TRANSPORTER_2"/>
    <property type="match status" value="1"/>
</dbReference>